<dbReference type="Proteomes" id="UP001050975">
    <property type="component" value="Unassembled WGS sequence"/>
</dbReference>
<dbReference type="Pfam" id="PF13231">
    <property type="entry name" value="PMT_2"/>
    <property type="match status" value="1"/>
</dbReference>
<feature type="transmembrane region" description="Helical" evidence="8">
    <location>
        <begin position="366"/>
        <end position="386"/>
    </location>
</feature>
<evidence type="ECO:0000256" key="2">
    <source>
        <dbReference type="ARBA" id="ARBA00022475"/>
    </source>
</evidence>
<keyword evidence="6 8" id="KW-1133">Transmembrane helix</keyword>
<evidence type="ECO:0000256" key="5">
    <source>
        <dbReference type="ARBA" id="ARBA00022692"/>
    </source>
</evidence>
<dbReference type="AlphaFoldDB" id="A0AAV3WN63"/>
<evidence type="ECO:0000259" key="9">
    <source>
        <dbReference type="Pfam" id="PF13231"/>
    </source>
</evidence>
<evidence type="ECO:0000256" key="3">
    <source>
        <dbReference type="ARBA" id="ARBA00022676"/>
    </source>
</evidence>
<feature type="transmembrane region" description="Helical" evidence="8">
    <location>
        <begin position="94"/>
        <end position="112"/>
    </location>
</feature>
<protein>
    <recommendedName>
        <fullName evidence="9">Glycosyltransferase RgtA/B/C/D-like domain-containing protein</fullName>
    </recommendedName>
</protein>
<comment type="caution">
    <text evidence="10">The sequence shown here is derived from an EMBL/GenBank/DDBJ whole genome shotgun (WGS) entry which is preliminary data.</text>
</comment>
<comment type="subcellular location">
    <subcellularLocation>
        <location evidence="1">Cell membrane</location>
        <topology evidence="1">Multi-pass membrane protein</topology>
    </subcellularLocation>
</comment>
<dbReference type="PANTHER" id="PTHR33908:SF11">
    <property type="entry name" value="MEMBRANE PROTEIN"/>
    <property type="match status" value="1"/>
</dbReference>
<dbReference type="InterPro" id="IPR038731">
    <property type="entry name" value="RgtA/B/C-like"/>
</dbReference>
<feature type="transmembrane region" description="Helical" evidence="8">
    <location>
        <begin position="119"/>
        <end position="138"/>
    </location>
</feature>
<keyword evidence="7 8" id="KW-0472">Membrane</keyword>
<name>A0AAV3WN63_9CYAN</name>
<organism evidence="10 11">
    <name type="scientific">Microseira wollei NIES-4236</name>
    <dbReference type="NCBI Taxonomy" id="2530354"/>
    <lineage>
        <taxon>Bacteria</taxon>
        <taxon>Bacillati</taxon>
        <taxon>Cyanobacteriota</taxon>
        <taxon>Cyanophyceae</taxon>
        <taxon>Oscillatoriophycideae</taxon>
        <taxon>Aerosakkonematales</taxon>
        <taxon>Aerosakkonemataceae</taxon>
        <taxon>Microseira</taxon>
    </lineage>
</organism>
<dbReference type="PANTHER" id="PTHR33908">
    <property type="entry name" value="MANNOSYLTRANSFERASE YKCB-RELATED"/>
    <property type="match status" value="1"/>
</dbReference>
<gene>
    <name evidence="10" type="ORF">MiSe_79700</name>
</gene>
<evidence type="ECO:0000256" key="6">
    <source>
        <dbReference type="ARBA" id="ARBA00022989"/>
    </source>
</evidence>
<dbReference type="EMBL" id="BLAY01000202">
    <property type="protein sequence ID" value="GET43149.1"/>
    <property type="molecule type" value="Genomic_DNA"/>
</dbReference>
<feature type="transmembrane region" description="Helical" evidence="8">
    <location>
        <begin position="187"/>
        <end position="206"/>
    </location>
</feature>
<evidence type="ECO:0000256" key="7">
    <source>
        <dbReference type="ARBA" id="ARBA00023136"/>
    </source>
</evidence>
<evidence type="ECO:0000313" key="11">
    <source>
        <dbReference type="Proteomes" id="UP001050975"/>
    </source>
</evidence>
<accession>A0AAV3WN63</accession>
<keyword evidence="2" id="KW-1003">Cell membrane</keyword>
<evidence type="ECO:0000256" key="1">
    <source>
        <dbReference type="ARBA" id="ARBA00004651"/>
    </source>
</evidence>
<sequence length="403" mass="45392">MLALLLRVLWVVAVPVVPISDSHAYDTLARNLATGIGYRWSSDSLPTAFWPVGTSLIYSLLYRVFGFTYLPIVIFNLLLSAIIIFCSMRLAQTWFNRSVAIATGLLLALWPSKIQFTTVIASELPFIALVLVALLLWINERTNLWLRAILVGILLAAATYVRPTAYLIPILFLFFRWLNTRESFKSLKATAIIFVLMAVLIAPWSIRNTMAFGQFVTISTNGGANFWMGNNPNSTGVFMNFPAEVYGMNEAERDKYLKSVALAHIKEKPLLFVWRCVTRLVDTHSRESIGISWNESGLKKRYGTGILLPLKIINQIFWMSVLGLALSGIVILGLQQGLLTTITHPTVVIWGYFAAIHAIIVAQDRYHFPSIPMIAILAAFTLTYWIDKKRKVQKFIKNSRTTL</sequence>
<dbReference type="InterPro" id="IPR050297">
    <property type="entry name" value="LipidA_mod_glycosyltrf_83"/>
</dbReference>
<feature type="transmembrane region" description="Helical" evidence="8">
    <location>
        <begin position="341"/>
        <end position="360"/>
    </location>
</feature>
<evidence type="ECO:0000313" key="10">
    <source>
        <dbReference type="EMBL" id="GET43149.1"/>
    </source>
</evidence>
<feature type="transmembrane region" description="Helical" evidence="8">
    <location>
        <begin position="72"/>
        <end position="88"/>
    </location>
</feature>
<dbReference type="GO" id="GO:0005886">
    <property type="term" value="C:plasma membrane"/>
    <property type="evidence" value="ECO:0007669"/>
    <property type="project" value="UniProtKB-SubCell"/>
</dbReference>
<evidence type="ECO:0000256" key="4">
    <source>
        <dbReference type="ARBA" id="ARBA00022679"/>
    </source>
</evidence>
<reference evidence="10" key="1">
    <citation type="submission" date="2019-10" db="EMBL/GenBank/DDBJ databases">
        <title>Draft genome sequece of Microseira wollei NIES-4236.</title>
        <authorList>
            <person name="Yamaguchi H."/>
            <person name="Suzuki S."/>
            <person name="Kawachi M."/>
        </authorList>
    </citation>
    <scope>NUCLEOTIDE SEQUENCE</scope>
    <source>
        <strain evidence="10">NIES-4236</strain>
    </source>
</reference>
<feature type="transmembrane region" description="Helical" evidence="8">
    <location>
        <begin position="316"/>
        <end position="334"/>
    </location>
</feature>
<feature type="domain" description="Glycosyltransferase RgtA/B/C/D-like" evidence="9">
    <location>
        <begin position="51"/>
        <end position="205"/>
    </location>
</feature>
<dbReference type="GO" id="GO:0009103">
    <property type="term" value="P:lipopolysaccharide biosynthetic process"/>
    <property type="evidence" value="ECO:0007669"/>
    <property type="project" value="UniProtKB-ARBA"/>
</dbReference>
<evidence type="ECO:0000256" key="8">
    <source>
        <dbReference type="SAM" id="Phobius"/>
    </source>
</evidence>
<keyword evidence="11" id="KW-1185">Reference proteome</keyword>
<feature type="transmembrane region" description="Helical" evidence="8">
    <location>
        <begin position="144"/>
        <end position="175"/>
    </location>
</feature>
<dbReference type="RefSeq" id="WP_226591668.1">
    <property type="nucleotide sequence ID" value="NZ_BLAY01000202.1"/>
</dbReference>
<proteinExistence type="predicted"/>
<keyword evidence="5 8" id="KW-0812">Transmembrane</keyword>
<keyword evidence="4" id="KW-0808">Transferase</keyword>
<dbReference type="GO" id="GO:0016763">
    <property type="term" value="F:pentosyltransferase activity"/>
    <property type="evidence" value="ECO:0007669"/>
    <property type="project" value="TreeGrafter"/>
</dbReference>
<keyword evidence="3" id="KW-0328">Glycosyltransferase</keyword>